<dbReference type="InterPro" id="IPR022385">
    <property type="entry name" value="Rhs_assc_core"/>
</dbReference>
<evidence type="ECO:0000313" key="2">
    <source>
        <dbReference type="Proteomes" id="UP001206878"/>
    </source>
</evidence>
<accession>A0AAW5MNA9</accession>
<evidence type="ECO:0000313" key="1">
    <source>
        <dbReference type="EMBL" id="MCR6675798.1"/>
    </source>
</evidence>
<dbReference type="Proteomes" id="UP001206878">
    <property type="component" value="Unassembled WGS sequence"/>
</dbReference>
<sequence>MDRYLTQDPIKLAGGFNPYVYVNRHPVSHIDPLGLKGMLGSPSGLLYFLKVECRSGISLTRRDARTLTIFHYLIQMPRDGRILLEEGR</sequence>
<dbReference type="EMBL" id="JANPXH010000007">
    <property type="protein sequence ID" value="MCR6675798.1"/>
    <property type="molecule type" value="Genomic_DNA"/>
</dbReference>
<evidence type="ECO:0008006" key="3">
    <source>
        <dbReference type="Google" id="ProtNLM"/>
    </source>
</evidence>
<gene>
    <name evidence="1" type="ORF">NVV43_09265</name>
</gene>
<comment type="caution">
    <text evidence="1">The sequence shown here is derived from an EMBL/GenBank/DDBJ whole genome shotgun (WGS) entry which is preliminary data.</text>
</comment>
<proteinExistence type="predicted"/>
<dbReference type="AlphaFoldDB" id="A0AAW5MNA9"/>
<dbReference type="Gene3D" id="2.180.10.10">
    <property type="entry name" value="RHS repeat-associated core"/>
    <property type="match status" value="1"/>
</dbReference>
<name>A0AAW5MNA9_9ESCH</name>
<reference evidence="1" key="1">
    <citation type="submission" date="2022-07" db="EMBL/GenBank/DDBJ databases">
        <title>Diversity of ethanolamine utilization by human commensal Escherichia coli.</title>
        <authorList>
            <person name="Jubelin G."/>
        </authorList>
    </citation>
    <scope>NUCLEOTIDE SEQUENCE</scope>
    <source>
        <strain evidence="1">S1</strain>
    </source>
</reference>
<protein>
    <recommendedName>
        <fullName evidence="3">RHS repeat-associated core domain-containing protein</fullName>
    </recommendedName>
</protein>
<dbReference type="NCBIfam" id="TIGR03696">
    <property type="entry name" value="Rhs_assc_core"/>
    <property type="match status" value="1"/>
</dbReference>
<organism evidence="1 2">
    <name type="scientific">Escherichia marmotae</name>
    <dbReference type="NCBI Taxonomy" id="1499973"/>
    <lineage>
        <taxon>Bacteria</taxon>
        <taxon>Pseudomonadati</taxon>
        <taxon>Pseudomonadota</taxon>
        <taxon>Gammaproteobacteria</taxon>
        <taxon>Enterobacterales</taxon>
        <taxon>Enterobacteriaceae</taxon>
        <taxon>Escherichia</taxon>
    </lineage>
</organism>